<keyword evidence="1" id="KW-0732">Signal</keyword>
<proteinExistence type="predicted"/>
<keyword evidence="4" id="KW-1185">Reference proteome</keyword>
<sequence length="322" mass="35350">MIGKISRMLIMLLFVTALVSCGQGNVQPAAAPGVQATPSPSPDEPDEEGIQVIDGGYIVSKGKEGWLVTAYAKRDGTPYVDAFWFSVNDHTRLLDADGISVGTDHFDIGSHVQVWSTGLIEESYPSRTTASQIRMIEEQAADAPRLEISEEEASKAALQWKSDEEQSAFRTIKHISLDESKSYWDVELVQFENAGQWSHIRVDAVSGAVTAVSVAENDALRLFAPKAGEEAGTSFTVEGEARVFEASFGWTLEDGHNILAEGHAMADEGAPAWGKFRFEVNYREASQRHLLLFLYTESAKDGSKEHSIIVPLKAPEELIRYD</sequence>
<feature type="domain" description="Bacterial spore germination immunoglobulin-like" evidence="2">
    <location>
        <begin position="222"/>
        <end position="303"/>
    </location>
</feature>
<dbReference type="InterPro" id="IPR018911">
    <property type="entry name" value="Gmad2_Ig-like_dom"/>
</dbReference>
<name>A0ABW5QUI9_9BACL</name>
<dbReference type="RefSeq" id="WP_379270639.1">
    <property type="nucleotide sequence ID" value="NZ_JBHUGT010000044.1"/>
</dbReference>
<dbReference type="Gene3D" id="3.10.450.40">
    <property type="match status" value="1"/>
</dbReference>
<protein>
    <submittedName>
        <fullName evidence="3">Gmad2 immunoglobulin-like domain-containing protein</fullName>
    </submittedName>
</protein>
<dbReference type="EMBL" id="JBHUMY010000006">
    <property type="protein sequence ID" value="MFD2659966.1"/>
    <property type="molecule type" value="Genomic_DNA"/>
</dbReference>
<dbReference type="Proteomes" id="UP001597493">
    <property type="component" value="Unassembled WGS sequence"/>
</dbReference>
<dbReference type="PROSITE" id="PS51257">
    <property type="entry name" value="PROKAR_LIPOPROTEIN"/>
    <property type="match status" value="1"/>
</dbReference>
<organism evidence="3 4">
    <name type="scientific">Paenibacillus thailandensis</name>
    <dbReference type="NCBI Taxonomy" id="393250"/>
    <lineage>
        <taxon>Bacteria</taxon>
        <taxon>Bacillati</taxon>
        <taxon>Bacillota</taxon>
        <taxon>Bacilli</taxon>
        <taxon>Bacillales</taxon>
        <taxon>Paenibacillaceae</taxon>
        <taxon>Paenibacillus</taxon>
    </lineage>
</organism>
<evidence type="ECO:0000259" key="2">
    <source>
        <dbReference type="Pfam" id="PF10648"/>
    </source>
</evidence>
<reference evidence="4" key="1">
    <citation type="journal article" date="2019" name="Int. J. Syst. Evol. Microbiol.">
        <title>The Global Catalogue of Microorganisms (GCM) 10K type strain sequencing project: providing services to taxonomists for standard genome sequencing and annotation.</title>
        <authorList>
            <consortium name="The Broad Institute Genomics Platform"/>
            <consortium name="The Broad Institute Genome Sequencing Center for Infectious Disease"/>
            <person name="Wu L."/>
            <person name="Ma J."/>
        </authorList>
    </citation>
    <scope>NUCLEOTIDE SEQUENCE [LARGE SCALE GENOMIC DNA]</scope>
    <source>
        <strain evidence="4">TISTR 1827</strain>
    </source>
</reference>
<dbReference type="Pfam" id="PF10648">
    <property type="entry name" value="Gmad2"/>
    <property type="match status" value="1"/>
</dbReference>
<evidence type="ECO:0000313" key="4">
    <source>
        <dbReference type="Proteomes" id="UP001597493"/>
    </source>
</evidence>
<evidence type="ECO:0000313" key="3">
    <source>
        <dbReference type="EMBL" id="MFD2659966.1"/>
    </source>
</evidence>
<feature type="chain" id="PRO_5046362254" evidence="1">
    <location>
        <begin position="20"/>
        <end position="322"/>
    </location>
</feature>
<gene>
    <name evidence="3" type="ORF">ACFSW5_06755</name>
</gene>
<evidence type="ECO:0000256" key="1">
    <source>
        <dbReference type="SAM" id="SignalP"/>
    </source>
</evidence>
<comment type="caution">
    <text evidence="3">The sequence shown here is derived from an EMBL/GenBank/DDBJ whole genome shotgun (WGS) entry which is preliminary data.</text>
</comment>
<feature type="signal peptide" evidence="1">
    <location>
        <begin position="1"/>
        <end position="19"/>
    </location>
</feature>
<accession>A0ABW5QUI9</accession>